<evidence type="ECO:0000256" key="11">
    <source>
        <dbReference type="ARBA" id="ARBA00022840"/>
    </source>
</evidence>
<evidence type="ECO:0000313" key="20">
    <source>
        <dbReference type="Proteomes" id="UP001163336"/>
    </source>
</evidence>
<sequence length="811" mass="87426">MEASGKFISWFAELGIADVPLVGGKNASLGEMVRELGGQGVRVPNGFAVTAAAYRATLDRAGAWDGLHAALDGLDHTNVAALTRRARTARDIVYGAPLPPELAEGIVQAWRALREQYGETLTVAVRSSATAEDLPTASFAGQHETYLNVSGEADLLDSVRRCFASLFMERAIVYRIENGFDHFRVSLSVGVMKMVRSDLACSGVIFTLDTETGFRDVVLVTGAYGLGENVVQGTVDTDEFYVFKPTLRAGRRSVLRRSLGGKEVRMVYAEAGAAGTTRNVPTAPDARARYCLDDAAVLELAEAALRIEEHYGARAGHPVPMDIEWAQDGIDGKLYVVQARPETVAARRSATLLDEYHLDGKGEVLASGRAVGSRVAAGTARVIADIGQLGQFRPGEILVAETTMPDWGTVMKTAAGVVTDRGGRTCHAAIVARETGVPALVGCGNATRTIRTGDPVTLSCAEGSVGHVYAGSLPFHRTITDLAALPMPRTRMMVNIGNPDLAFRTRFLPNDGVGLARMEFIVAEHIRIHPMALIHPDQVRDEGQRAEIARITSGHASPAEYFVRELAEGVGTIAAAFYPKPVIVRMSDFKTNEYASLLGGAAFEPLEANPMIGFRGASRYAHPAYAEGFALECRAMRRVREDMGLSNLILMIPFCRRVKEAEDVLHAMASHGLERGVDGLEVYVMCEIPNNVIQVDAFARLFDGFSIGSNDLTQLVLGVDRDSDIVAFDFDERDPGVLEMLRQAVAGARRNGRHVGICGQAPSDYPEVARYLVEQGIDSISLNPDSLLATVRNLVEVERALGIAARMPFAG</sequence>
<feature type="domain" description="Pyruvate phosphate dikinase AMP/ATP-binding" evidence="17">
    <location>
        <begin position="20"/>
        <end position="350"/>
    </location>
</feature>
<dbReference type="Gene3D" id="3.20.20.60">
    <property type="entry name" value="Phosphoenolpyruvate-binding domains"/>
    <property type="match status" value="1"/>
</dbReference>
<keyword evidence="11 15" id="KW-0067">ATP-binding</keyword>
<dbReference type="InterPro" id="IPR013815">
    <property type="entry name" value="ATP_grasp_subdomain_1"/>
</dbReference>
<dbReference type="Pfam" id="PF00391">
    <property type="entry name" value="PEP-utilizers"/>
    <property type="match status" value="1"/>
</dbReference>
<comment type="cofactor">
    <cofactor evidence="1 15">
        <name>Mg(2+)</name>
        <dbReference type="ChEBI" id="CHEBI:18420"/>
    </cofactor>
</comment>
<evidence type="ECO:0000313" key="19">
    <source>
        <dbReference type="EMBL" id="BDT59600.1"/>
    </source>
</evidence>
<evidence type="ECO:0000256" key="4">
    <source>
        <dbReference type="ARBA" id="ARBA00007837"/>
    </source>
</evidence>
<dbReference type="InterPro" id="IPR015813">
    <property type="entry name" value="Pyrv/PenolPyrv_kinase-like_dom"/>
</dbReference>
<keyword evidence="20" id="KW-1185">Reference proteome</keyword>
<dbReference type="Gene3D" id="3.30.470.20">
    <property type="entry name" value="ATP-grasp fold, B domain"/>
    <property type="match status" value="1"/>
</dbReference>
<evidence type="ECO:0000256" key="7">
    <source>
        <dbReference type="ARBA" id="ARBA00022679"/>
    </source>
</evidence>
<dbReference type="Pfam" id="PF01326">
    <property type="entry name" value="PPDK_N"/>
    <property type="match status" value="1"/>
</dbReference>
<dbReference type="RefSeq" id="WP_281908371.1">
    <property type="nucleotide sequence ID" value="NZ_AP026966.1"/>
</dbReference>
<evidence type="ECO:0000259" key="17">
    <source>
        <dbReference type="Pfam" id="PF01326"/>
    </source>
</evidence>
<dbReference type="NCBIfam" id="NF005057">
    <property type="entry name" value="PRK06464.1"/>
    <property type="match status" value="1"/>
</dbReference>
<comment type="catalytic activity">
    <reaction evidence="14 15">
        <text>pyruvate + ATP + H2O = phosphoenolpyruvate + AMP + phosphate + 2 H(+)</text>
        <dbReference type="Rhea" id="RHEA:11364"/>
        <dbReference type="ChEBI" id="CHEBI:15361"/>
        <dbReference type="ChEBI" id="CHEBI:15377"/>
        <dbReference type="ChEBI" id="CHEBI:15378"/>
        <dbReference type="ChEBI" id="CHEBI:30616"/>
        <dbReference type="ChEBI" id="CHEBI:43474"/>
        <dbReference type="ChEBI" id="CHEBI:58702"/>
        <dbReference type="ChEBI" id="CHEBI:456215"/>
        <dbReference type="EC" id="2.7.9.2"/>
    </reaction>
</comment>
<reference evidence="19" key="1">
    <citation type="submission" date="2022-11" db="EMBL/GenBank/DDBJ databases">
        <title>Isolation and characterization of PLA-degrading bacterium Massilia sp. from Antarctic soil.</title>
        <authorList>
            <person name="Sato K."/>
            <person name="Gomez-Fuentes C."/>
            <person name="Ahmad S.A."/>
            <person name="Zulkharnain A."/>
        </authorList>
    </citation>
    <scope>NUCLEOTIDE SEQUENCE</scope>
    <source>
        <strain evidence="19">N-3</strain>
    </source>
</reference>
<evidence type="ECO:0000256" key="1">
    <source>
        <dbReference type="ARBA" id="ARBA00001946"/>
    </source>
</evidence>
<dbReference type="Pfam" id="PF02896">
    <property type="entry name" value="PEP-utilizers_C"/>
    <property type="match status" value="1"/>
</dbReference>
<evidence type="ECO:0000256" key="5">
    <source>
        <dbReference type="ARBA" id="ARBA00011996"/>
    </source>
</evidence>
<protein>
    <recommendedName>
        <fullName evidence="6 15">Phosphoenolpyruvate synthase</fullName>
        <shortName evidence="15">PEP synthase</shortName>
        <ecNumber evidence="5 15">2.7.9.2</ecNumber>
    </recommendedName>
    <alternativeName>
        <fullName evidence="13 15">Pyruvate, water dikinase</fullName>
    </alternativeName>
</protein>
<dbReference type="InterPro" id="IPR008279">
    <property type="entry name" value="PEP-util_enz_mobile_dom"/>
</dbReference>
<feature type="domain" description="PEP-utilising enzyme C-terminal" evidence="18">
    <location>
        <begin position="488"/>
        <end position="794"/>
    </location>
</feature>
<evidence type="ECO:0000256" key="10">
    <source>
        <dbReference type="ARBA" id="ARBA00022777"/>
    </source>
</evidence>
<dbReference type="InterPro" id="IPR036637">
    <property type="entry name" value="Phosphohistidine_dom_sf"/>
</dbReference>
<dbReference type="InterPro" id="IPR006319">
    <property type="entry name" value="PEP_synth"/>
</dbReference>
<dbReference type="Proteomes" id="UP001163336">
    <property type="component" value="Chromosome"/>
</dbReference>
<comment type="pathway">
    <text evidence="3 15">Carbohydrate biosynthesis; gluconeogenesis.</text>
</comment>
<evidence type="ECO:0000256" key="15">
    <source>
        <dbReference type="PIRNR" id="PIRNR000854"/>
    </source>
</evidence>
<dbReference type="SUPFAM" id="SSF56059">
    <property type="entry name" value="Glutathione synthetase ATP-binding domain-like"/>
    <property type="match status" value="1"/>
</dbReference>
<dbReference type="SUPFAM" id="SSF51621">
    <property type="entry name" value="Phosphoenolpyruvate/pyruvate domain"/>
    <property type="match status" value="1"/>
</dbReference>
<evidence type="ECO:0000256" key="14">
    <source>
        <dbReference type="ARBA" id="ARBA00047700"/>
    </source>
</evidence>
<dbReference type="PANTHER" id="PTHR43030">
    <property type="entry name" value="PHOSPHOENOLPYRUVATE SYNTHASE"/>
    <property type="match status" value="1"/>
</dbReference>
<evidence type="ECO:0000259" key="18">
    <source>
        <dbReference type="Pfam" id="PF02896"/>
    </source>
</evidence>
<keyword evidence="9 15" id="KW-0547">Nucleotide-binding</keyword>
<dbReference type="Gene3D" id="3.30.1490.20">
    <property type="entry name" value="ATP-grasp fold, A domain"/>
    <property type="match status" value="1"/>
</dbReference>
<evidence type="ECO:0000256" key="3">
    <source>
        <dbReference type="ARBA" id="ARBA00004742"/>
    </source>
</evidence>
<keyword evidence="10 15" id="KW-0418">Kinase</keyword>
<dbReference type="EC" id="2.7.9.2" evidence="5 15"/>
<dbReference type="PROSITE" id="PS00370">
    <property type="entry name" value="PEP_ENZYMES_PHOS_SITE"/>
    <property type="match status" value="1"/>
</dbReference>
<dbReference type="InterPro" id="IPR000121">
    <property type="entry name" value="PEP_util_C"/>
</dbReference>
<keyword evidence="12 15" id="KW-0460">Magnesium</keyword>
<evidence type="ECO:0000256" key="12">
    <source>
        <dbReference type="ARBA" id="ARBA00022842"/>
    </source>
</evidence>
<evidence type="ECO:0000256" key="13">
    <source>
        <dbReference type="ARBA" id="ARBA00033470"/>
    </source>
</evidence>
<dbReference type="SUPFAM" id="SSF52009">
    <property type="entry name" value="Phosphohistidine domain"/>
    <property type="match status" value="1"/>
</dbReference>
<evidence type="ECO:0000256" key="2">
    <source>
        <dbReference type="ARBA" id="ARBA00002988"/>
    </source>
</evidence>
<dbReference type="PROSITE" id="PS00742">
    <property type="entry name" value="PEP_ENZYMES_2"/>
    <property type="match status" value="1"/>
</dbReference>
<dbReference type="NCBIfam" id="TIGR01418">
    <property type="entry name" value="PEP_synth"/>
    <property type="match status" value="1"/>
</dbReference>
<comment type="function">
    <text evidence="2 15">Catalyzes the phosphorylation of pyruvate to phosphoenolpyruvate.</text>
</comment>
<evidence type="ECO:0000256" key="8">
    <source>
        <dbReference type="ARBA" id="ARBA00022723"/>
    </source>
</evidence>
<dbReference type="Gene3D" id="3.50.30.10">
    <property type="entry name" value="Phosphohistidine domain"/>
    <property type="match status" value="1"/>
</dbReference>
<proteinExistence type="inferred from homology"/>
<evidence type="ECO:0000259" key="16">
    <source>
        <dbReference type="Pfam" id="PF00391"/>
    </source>
</evidence>
<feature type="domain" description="PEP-utilising enzyme mobile" evidence="16">
    <location>
        <begin position="393"/>
        <end position="463"/>
    </location>
</feature>
<dbReference type="EMBL" id="AP026966">
    <property type="protein sequence ID" value="BDT59600.1"/>
    <property type="molecule type" value="Genomic_DNA"/>
</dbReference>
<dbReference type="PIRSF" id="PIRSF000854">
    <property type="entry name" value="PEP_synthase"/>
    <property type="match status" value="1"/>
</dbReference>
<name>A0ABM8C8J8_9BURK</name>
<keyword evidence="7 15" id="KW-0808">Transferase</keyword>
<evidence type="ECO:0000256" key="6">
    <source>
        <dbReference type="ARBA" id="ARBA00021623"/>
    </source>
</evidence>
<gene>
    <name evidence="19" type="primary">ppsA_1</name>
    <name evidence="19" type="ORF">MasN3_30940</name>
</gene>
<dbReference type="PANTHER" id="PTHR43030:SF1">
    <property type="entry name" value="PHOSPHOENOLPYRUVATE SYNTHASE"/>
    <property type="match status" value="1"/>
</dbReference>
<dbReference type="InterPro" id="IPR023151">
    <property type="entry name" value="PEP_util_CS"/>
</dbReference>
<dbReference type="InterPro" id="IPR040442">
    <property type="entry name" value="Pyrv_kinase-like_dom_sf"/>
</dbReference>
<dbReference type="InterPro" id="IPR018274">
    <property type="entry name" value="PEP_util_AS"/>
</dbReference>
<organism evidence="19 20">
    <name type="scientific">Massilia varians</name>
    <dbReference type="NCBI Taxonomy" id="457921"/>
    <lineage>
        <taxon>Bacteria</taxon>
        <taxon>Pseudomonadati</taxon>
        <taxon>Pseudomonadota</taxon>
        <taxon>Betaproteobacteria</taxon>
        <taxon>Burkholderiales</taxon>
        <taxon>Oxalobacteraceae</taxon>
        <taxon>Telluria group</taxon>
        <taxon>Massilia</taxon>
    </lineage>
</organism>
<evidence type="ECO:0000256" key="9">
    <source>
        <dbReference type="ARBA" id="ARBA00022741"/>
    </source>
</evidence>
<keyword evidence="8 15" id="KW-0479">Metal-binding</keyword>
<dbReference type="InterPro" id="IPR002192">
    <property type="entry name" value="PPDK_AMP/ATP-bd"/>
</dbReference>
<accession>A0ABM8C8J8</accession>
<comment type="similarity">
    <text evidence="4 15">Belongs to the PEP-utilizing enzyme family.</text>
</comment>